<feature type="compositionally biased region" description="Polar residues" evidence="1">
    <location>
        <begin position="225"/>
        <end position="241"/>
    </location>
</feature>
<dbReference type="Proteomes" id="UP000224006">
    <property type="component" value="Chromosome VI"/>
</dbReference>
<dbReference type="AlphaFoldDB" id="A0A2A9MGC9"/>
<gene>
    <name evidence="2" type="ORF">BESB_064910</name>
</gene>
<dbReference type="KEGG" id="bbes:BESB_064910"/>
<keyword evidence="3" id="KW-1185">Reference proteome</keyword>
<feature type="region of interest" description="Disordered" evidence="1">
    <location>
        <begin position="351"/>
        <end position="373"/>
    </location>
</feature>
<feature type="region of interest" description="Disordered" evidence="1">
    <location>
        <begin position="55"/>
        <end position="119"/>
    </location>
</feature>
<accession>A0A2A9MGC9</accession>
<protein>
    <submittedName>
        <fullName evidence="2">RNA recognition motif-containing protein</fullName>
    </submittedName>
</protein>
<feature type="compositionally biased region" description="Polar residues" evidence="1">
    <location>
        <begin position="362"/>
        <end position="373"/>
    </location>
</feature>
<dbReference type="RefSeq" id="XP_029218469.1">
    <property type="nucleotide sequence ID" value="XM_029364886.1"/>
</dbReference>
<dbReference type="VEuPathDB" id="ToxoDB:BESB_064910"/>
<comment type="caution">
    <text evidence="2">The sequence shown here is derived from an EMBL/GenBank/DDBJ whole genome shotgun (WGS) entry which is preliminary data.</text>
</comment>
<dbReference type="GeneID" id="40311419"/>
<reference evidence="2 3" key="1">
    <citation type="submission" date="2017-09" db="EMBL/GenBank/DDBJ databases">
        <title>Genome sequencing of Besnoitia besnoiti strain Bb-Ger1.</title>
        <authorList>
            <person name="Schares G."/>
            <person name="Venepally P."/>
            <person name="Lorenzi H.A."/>
        </authorList>
    </citation>
    <scope>NUCLEOTIDE SEQUENCE [LARGE SCALE GENOMIC DNA]</scope>
    <source>
        <strain evidence="2 3">Bb-Ger1</strain>
    </source>
</reference>
<evidence type="ECO:0000313" key="3">
    <source>
        <dbReference type="Proteomes" id="UP000224006"/>
    </source>
</evidence>
<feature type="region of interest" description="Disordered" evidence="1">
    <location>
        <begin position="221"/>
        <end position="242"/>
    </location>
</feature>
<evidence type="ECO:0000256" key="1">
    <source>
        <dbReference type="SAM" id="MobiDB-lite"/>
    </source>
</evidence>
<sequence length="438" mass="45184">MFGASLWPSPPTPAFGVKKKGIVPFAVHESTFCFREGGPANMAALCGRGSEERPEASALHAEVTAGGSGKRAERETGSSRIGDCQPLGALRGNHDLGRSGQSGNMRQTTLTSVGDMPRSSPIEAVGRETGSACPSSNTLFASSSPFMAPSVASAFSDALASCEGTAGPTGANDDGSLPLSQETAIPVGGETLGAPLAFSTASRTIDYFSLSSASCGTSLSAAGTPTSNHFSDPVRSRQNPALTAAEPAGCAELGRTTSASALAPPPNCVMPSSGHTAGHLASLMEDASPLQYQAPHTAHCQPESFQRYGQGASGLAVGNPGMTQKEAGFPCTDLYDTYALPAMQRVAENVSEPSRVAAPAGDSTQVSTLPGVSSASASRQLTTHVWGSTSSVTRELLSFVTTVLQRSSLPIPFRWSHQAEQYVFGYLMRRILCYAQAA</sequence>
<feature type="compositionally biased region" description="Polar residues" evidence="1">
    <location>
        <begin position="99"/>
        <end position="112"/>
    </location>
</feature>
<dbReference type="EMBL" id="NWUJ01000006">
    <property type="protein sequence ID" value="PFH34460.1"/>
    <property type="molecule type" value="Genomic_DNA"/>
</dbReference>
<evidence type="ECO:0000313" key="2">
    <source>
        <dbReference type="EMBL" id="PFH34460.1"/>
    </source>
</evidence>
<name>A0A2A9MGC9_BESBE</name>
<proteinExistence type="predicted"/>
<organism evidence="2 3">
    <name type="scientific">Besnoitia besnoiti</name>
    <name type="common">Apicomplexan protozoan</name>
    <dbReference type="NCBI Taxonomy" id="94643"/>
    <lineage>
        <taxon>Eukaryota</taxon>
        <taxon>Sar</taxon>
        <taxon>Alveolata</taxon>
        <taxon>Apicomplexa</taxon>
        <taxon>Conoidasida</taxon>
        <taxon>Coccidia</taxon>
        <taxon>Eucoccidiorida</taxon>
        <taxon>Eimeriorina</taxon>
        <taxon>Sarcocystidae</taxon>
        <taxon>Besnoitia</taxon>
    </lineage>
</organism>